<dbReference type="PATRIC" id="fig|1359.32.peg.1165"/>
<name>A0A166KFV9_LACLC</name>
<organism evidence="1 2">
    <name type="scientific">Lactococcus lactis subsp. cremoris</name>
    <name type="common">Streptococcus cremoris</name>
    <dbReference type="NCBI Taxonomy" id="1359"/>
    <lineage>
        <taxon>Bacteria</taxon>
        <taxon>Bacillati</taxon>
        <taxon>Bacillota</taxon>
        <taxon>Bacilli</taxon>
        <taxon>Lactobacillales</taxon>
        <taxon>Streptococcaceae</taxon>
        <taxon>Lactococcus</taxon>
    </lineage>
</organism>
<accession>A0A166KFV9</accession>
<comment type="caution">
    <text evidence="1">The sequence shown here is derived from an EMBL/GenBank/DDBJ whole genome shotgun (WGS) entry which is preliminary data.</text>
</comment>
<protein>
    <submittedName>
        <fullName evidence="1">Uncharacterized protein</fullName>
    </submittedName>
</protein>
<dbReference type="AlphaFoldDB" id="A0A166KFV9"/>
<gene>
    <name evidence="1" type="ORF">AB996_0230</name>
</gene>
<reference evidence="1 2" key="1">
    <citation type="submission" date="2015-08" db="EMBL/GenBank/DDBJ databases">
        <title>Draft Genome Sequences of 11 Lactococcus lactis subspecies cremoris strains.</title>
        <authorList>
            <person name="Wels M."/>
            <person name="Backus L."/>
            <person name="Boekhorst J."/>
            <person name="Dijkstra A."/>
            <person name="Beerthuizen M."/>
            <person name="Siezen R."/>
            <person name="Bachmann H."/>
            <person name="Van Hijum S."/>
        </authorList>
    </citation>
    <scope>NUCLEOTIDE SEQUENCE [LARGE SCALE GENOMIC DNA]</scope>
    <source>
        <strain evidence="1 2">KW10</strain>
    </source>
</reference>
<proteinExistence type="predicted"/>
<dbReference type="EMBL" id="LIYF01000005">
    <property type="protein sequence ID" value="KZK08333.1"/>
    <property type="molecule type" value="Genomic_DNA"/>
</dbReference>
<evidence type="ECO:0000313" key="2">
    <source>
        <dbReference type="Proteomes" id="UP000076519"/>
    </source>
</evidence>
<sequence length="39" mass="4761">MDTFLQRNEKNEDKKNYRSNYHGGSINHYGAFYWKGVYE</sequence>
<dbReference type="Proteomes" id="UP000076519">
    <property type="component" value="Unassembled WGS sequence"/>
</dbReference>
<evidence type="ECO:0000313" key="1">
    <source>
        <dbReference type="EMBL" id="KZK08333.1"/>
    </source>
</evidence>